<sequence length="76" mass="7951">MGAKASSCSKHETPLKSELQVTLMPSSSEHRKAQSPIPMIPTAHPSIPRGNLHGFFGKSVVSGGVLAGQTHKGVFS</sequence>
<name>A6K8Z7_RAT</name>
<dbReference type="EMBL" id="CH474029">
    <property type="protein sequence ID" value="EDL89417.1"/>
    <property type="molecule type" value="Genomic_DNA"/>
</dbReference>
<accession>A6K8Z7</accession>
<evidence type="ECO:0000256" key="1">
    <source>
        <dbReference type="SAM" id="MobiDB-lite"/>
    </source>
</evidence>
<gene>
    <name evidence="2" type="primary">Shc2_predicted</name>
    <name evidence="2" type="ORF">rCG_29220</name>
</gene>
<protein>
    <submittedName>
        <fullName evidence="2">Src homology 2 domain-containing transforming protein C2 (Predicted), isoform CRA_b</fullName>
    </submittedName>
</protein>
<feature type="region of interest" description="Disordered" evidence="1">
    <location>
        <begin position="24"/>
        <end position="45"/>
    </location>
</feature>
<dbReference type="AlphaFoldDB" id="A6K8Z7"/>
<evidence type="ECO:0000313" key="2">
    <source>
        <dbReference type="EMBL" id="EDL89417.1"/>
    </source>
</evidence>
<dbReference type="Proteomes" id="UP000234681">
    <property type="component" value="Chromosome 7"/>
</dbReference>
<reference evidence="3" key="1">
    <citation type="submission" date="2005-09" db="EMBL/GenBank/DDBJ databases">
        <authorList>
            <person name="Mural R.J."/>
            <person name="Li P.W."/>
            <person name="Adams M.D."/>
            <person name="Amanatides P.G."/>
            <person name="Baden-Tillson H."/>
            <person name="Barnstead M."/>
            <person name="Chin S.H."/>
            <person name="Dew I."/>
            <person name="Evans C.A."/>
            <person name="Ferriera S."/>
            <person name="Flanigan M."/>
            <person name="Fosler C."/>
            <person name="Glodek A."/>
            <person name="Gu Z."/>
            <person name="Holt R.A."/>
            <person name="Jennings D."/>
            <person name="Kraft C.L."/>
            <person name="Lu F."/>
            <person name="Nguyen T."/>
            <person name="Nusskern D.R."/>
            <person name="Pfannkoch C.M."/>
            <person name="Sitter C."/>
            <person name="Sutton G.G."/>
            <person name="Venter J.C."/>
            <person name="Wang Z."/>
            <person name="Woodage T."/>
            <person name="Zheng X.H."/>
            <person name="Zhong F."/>
        </authorList>
    </citation>
    <scope>NUCLEOTIDE SEQUENCE [LARGE SCALE GENOMIC DNA]</scope>
    <source>
        <strain>BN</strain>
        <strain evidence="3">Sprague-Dawley</strain>
    </source>
</reference>
<evidence type="ECO:0000313" key="3">
    <source>
        <dbReference type="Proteomes" id="UP000234681"/>
    </source>
</evidence>
<proteinExistence type="predicted"/>
<organism evidence="2 3">
    <name type="scientific">Rattus norvegicus</name>
    <name type="common">Rat</name>
    <dbReference type="NCBI Taxonomy" id="10116"/>
    <lineage>
        <taxon>Eukaryota</taxon>
        <taxon>Metazoa</taxon>
        <taxon>Chordata</taxon>
        <taxon>Craniata</taxon>
        <taxon>Vertebrata</taxon>
        <taxon>Euteleostomi</taxon>
        <taxon>Mammalia</taxon>
        <taxon>Eutheria</taxon>
        <taxon>Euarchontoglires</taxon>
        <taxon>Glires</taxon>
        <taxon>Rodentia</taxon>
        <taxon>Myomorpha</taxon>
        <taxon>Muroidea</taxon>
        <taxon>Muridae</taxon>
        <taxon>Murinae</taxon>
        <taxon>Rattus</taxon>
    </lineage>
</organism>